<feature type="compositionally biased region" description="Pro residues" evidence="1">
    <location>
        <begin position="1225"/>
        <end position="1236"/>
    </location>
</feature>
<feature type="compositionally biased region" description="Basic and acidic residues" evidence="1">
    <location>
        <begin position="1258"/>
        <end position="1273"/>
    </location>
</feature>
<sequence length="1288" mass="143738">MFEEAADFTQGEVKAYRKFAFPDALAVPGHDPFFSVEDAPSWVTSHGFQLYLTYDDSAIVTSPWTPDNASATQLKAYRSYILSDQYLGHPYFSLESPETWINPEVFEAYMSITYGSFEDYRGRRHNSTPFSSRAPSRAASSVAGSRASSRVSFIPSSRASSPASFATSDAMSRPPSAMSMYSSLDDPQSDSEFPEPGDLLGISAAPAAPAAPAPILENVLSANLNTGRITGKGRKAKADAGKIVITREEKVDTIEDSSTVESTWTVPRTSVAIRVDLSQSLNKLTLPDGRVLTLDAFIRSEDQDSWGGSSGHSTGDVNVGGFFPEDLTKKVWCRRCQFPCNGVDACELLDPELFAGCERFEPDQEGMQNLWQHELDSNEREAESVIGILARFYTRILHSKCKVKCAGVPTLIRLSNPYSGQAYFVGCSNWSRNEKNKHLYWPIPHNVKEADLRFVMEHDGLLPPIRQTPNMNETCTFTTHPRIGLKNCRFSHVVDGKIIPAKMQRRKCPTRMIIFIPVEATPATRHKAILILRNPHNHPMHPKIKPSADDRFKLGAAVQAVGLTGLTARTLLNAPTTSMVYDGNRVAEQSPAFADARKVRDFISVQKKKEYPHGMGWDGVVHRMSTREIDLPKSKQYIHAVVSKNGFKLAVTMHAQLAPYIHRIIHLPIDFTFKRIEGEMDEWEVVGFVDRFHRRLTFASLYCDKKSREAFEQLFIELFATIKRLTGETLKLAPFYPDAKCRIVMLDGEVAQALGFGDFLVNYNNPEISGILSRDPIQLLSFSLKTCTNHFDRHIDELPGDIFKSVIQKLKSIMYLATQEEIDEWHRFCAAQTHPAIQNWYRQKMANPWILPSVNKFLSNISDDNWDITPKQSNLVETAHAGRNAETSIGVGLLTGIMQSEQRDDIIAAELAQFNEDGVARQRFNGAAEREKLSAQRKIWAARKKANRNEQITGYETLKAERDQGNLDNKASLERQKILDAEIKSLQQDLQLDKRRTDLKERINELRRDAGEEQSGRREWAVRRAEIDKELEALRSGTLAGTRINGRRPTERPTGEPEPLVASPAGSAAGQEAYHGSNLIRANEPAELEYMGPPMNNANAGRVEHDFVGVTEPEGLEYMGPPMGNSDAGRVQDESLVSPPDEPIMNDLILQVALDNYSVPYDDLDVPMEYPADLDFAAMFPDGFLANDPFTTTSSPKDDSNVKESLWNVNVQSSNSGSTYDLPALPAPPPLSPPTPVSSTTAAIGAVEVNPTRKRKANRPEVDERDIIPEGRAGRSRTKNRRVRAELH</sequence>
<name>A0AAD6WPK9_9AGAR</name>
<proteinExistence type="predicted"/>
<reference evidence="2" key="1">
    <citation type="submission" date="2023-03" db="EMBL/GenBank/DDBJ databases">
        <title>Massive genome expansion in bonnet fungi (Mycena s.s.) driven by repeated elements and novel gene families across ecological guilds.</title>
        <authorList>
            <consortium name="Lawrence Berkeley National Laboratory"/>
            <person name="Harder C.B."/>
            <person name="Miyauchi S."/>
            <person name="Viragh M."/>
            <person name="Kuo A."/>
            <person name="Thoen E."/>
            <person name="Andreopoulos B."/>
            <person name="Lu D."/>
            <person name="Skrede I."/>
            <person name="Drula E."/>
            <person name="Henrissat B."/>
            <person name="Morin E."/>
            <person name="Kohler A."/>
            <person name="Barry K."/>
            <person name="LaButti K."/>
            <person name="Morin E."/>
            <person name="Salamov A."/>
            <person name="Lipzen A."/>
            <person name="Mereny Z."/>
            <person name="Hegedus B."/>
            <person name="Baldrian P."/>
            <person name="Stursova M."/>
            <person name="Weitz H."/>
            <person name="Taylor A."/>
            <person name="Grigoriev I.V."/>
            <person name="Nagy L.G."/>
            <person name="Martin F."/>
            <person name="Kauserud H."/>
        </authorList>
    </citation>
    <scope>NUCLEOTIDE SEQUENCE</scope>
    <source>
        <strain evidence="2">CBHHK200</strain>
    </source>
</reference>
<keyword evidence="3" id="KW-1185">Reference proteome</keyword>
<protein>
    <submittedName>
        <fullName evidence="2">Uncharacterized protein</fullName>
    </submittedName>
</protein>
<feature type="region of interest" description="Disordered" evidence="1">
    <location>
        <begin position="1038"/>
        <end position="1073"/>
    </location>
</feature>
<evidence type="ECO:0000313" key="2">
    <source>
        <dbReference type="EMBL" id="KAJ7020542.1"/>
    </source>
</evidence>
<dbReference type="Proteomes" id="UP001218188">
    <property type="component" value="Unassembled WGS sequence"/>
</dbReference>
<gene>
    <name evidence="2" type="ORF">C8F04DRAFT_1241928</name>
</gene>
<feature type="region of interest" description="Disordered" evidence="1">
    <location>
        <begin position="156"/>
        <end position="201"/>
    </location>
</feature>
<dbReference type="EMBL" id="JARJCM010000259">
    <property type="protein sequence ID" value="KAJ7020542.1"/>
    <property type="molecule type" value="Genomic_DNA"/>
</dbReference>
<organism evidence="2 3">
    <name type="scientific">Mycena alexandri</name>
    <dbReference type="NCBI Taxonomy" id="1745969"/>
    <lineage>
        <taxon>Eukaryota</taxon>
        <taxon>Fungi</taxon>
        <taxon>Dikarya</taxon>
        <taxon>Basidiomycota</taxon>
        <taxon>Agaricomycotina</taxon>
        <taxon>Agaricomycetes</taxon>
        <taxon>Agaricomycetidae</taxon>
        <taxon>Agaricales</taxon>
        <taxon>Marasmiineae</taxon>
        <taxon>Mycenaceae</taxon>
        <taxon>Mycena</taxon>
    </lineage>
</organism>
<accession>A0AAD6WPK9</accession>
<comment type="caution">
    <text evidence="2">The sequence shown here is derived from an EMBL/GenBank/DDBJ whole genome shotgun (WGS) entry which is preliminary data.</text>
</comment>
<feature type="region of interest" description="Disordered" evidence="1">
    <location>
        <begin position="1218"/>
        <end position="1288"/>
    </location>
</feature>
<evidence type="ECO:0000313" key="3">
    <source>
        <dbReference type="Proteomes" id="UP001218188"/>
    </source>
</evidence>
<feature type="compositionally biased region" description="Low complexity" evidence="1">
    <location>
        <begin position="156"/>
        <end position="168"/>
    </location>
</feature>
<evidence type="ECO:0000256" key="1">
    <source>
        <dbReference type="SAM" id="MobiDB-lite"/>
    </source>
</evidence>